<organism evidence="1 2">
    <name type="scientific">Datura stramonium</name>
    <name type="common">Jimsonweed</name>
    <name type="synonym">Common thornapple</name>
    <dbReference type="NCBI Taxonomy" id="4076"/>
    <lineage>
        <taxon>Eukaryota</taxon>
        <taxon>Viridiplantae</taxon>
        <taxon>Streptophyta</taxon>
        <taxon>Embryophyta</taxon>
        <taxon>Tracheophyta</taxon>
        <taxon>Spermatophyta</taxon>
        <taxon>Magnoliopsida</taxon>
        <taxon>eudicotyledons</taxon>
        <taxon>Gunneridae</taxon>
        <taxon>Pentapetalae</taxon>
        <taxon>asterids</taxon>
        <taxon>lamiids</taxon>
        <taxon>Solanales</taxon>
        <taxon>Solanaceae</taxon>
        <taxon>Solanoideae</taxon>
        <taxon>Datureae</taxon>
        <taxon>Datura</taxon>
    </lineage>
</organism>
<accession>A0ABS8SUZ8</accession>
<dbReference type="EMBL" id="JACEIK010000792">
    <property type="protein sequence ID" value="MCD7462309.1"/>
    <property type="molecule type" value="Genomic_DNA"/>
</dbReference>
<comment type="caution">
    <text evidence="1">The sequence shown here is derived from an EMBL/GenBank/DDBJ whole genome shotgun (WGS) entry which is preliminary data.</text>
</comment>
<reference evidence="1 2" key="1">
    <citation type="journal article" date="2021" name="BMC Genomics">
        <title>Datura genome reveals duplications of psychoactive alkaloid biosynthetic genes and high mutation rate following tissue culture.</title>
        <authorList>
            <person name="Rajewski A."/>
            <person name="Carter-House D."/>
            <person name="Stajich J."/>
            <person name="Litt A."/>
        </authorList>
    </citation>
    <scope>NUCLEOTIDE SEQUENCE [LARGE SCALE GENOMIC DNA]</scope>
    <source>
        <strain evidence="1">AR-01</strain>
    </source>
</reference>
<proteinExistence type="predicted"/>
<evidence type="ECO:0000313" key="2">
    <source>
        <dbReference type="Proteomes" id="UP000823775"/>
    </source>
</evidence>
<keyword evidence="2" id="KW-1185">Reference proteome</keyword>
<dbReference type="Proteomes" id="UP000823775">
    <property type="component" value="Unassembled WGS sequence"/>
</dbReference>
<gene>
    <name evidence="1" type="ORF">HAX54_048217</name>
</gene>
<name>A0ABS8SUZ8_DATST</name>
<sequence>MRIIQNSKELQYLNKLRSRLAWRKVVRVEGSWHCGVELARGEHCRDDPGKPSLGPECRGVVSGTCKRAHRVPGGRELRQLGRVAVYEGVHRVGREDVTPSEWGILWLRCRMDQMSIERLRKRLWRGTPVSPSVVRCRPGQCRACHVPRN</sequence>
<protein>
    <submittedName>
        <fullName evidence="1">Uncharacterized protein</fullName>
    </submittedName>
</protein>
<evidence type="ECO:0000313" key="1">
    <source>
        <dbReference type="EMBL" id="MCD7462309.1"/>
    </source>
</evidence>